<name>A0A9X2CSR0_9BACI</name>
<gene>
    <name evidence="1" type="ORF">MF646_09375</name>
</gene>
<dbReference type="AlphaFoldDB" id="A0A9X2CSR0"/>
<dbReference type="RefSeq" id="WP_250096235.1">
    <property type="nucleotide sequence ID" value="NZ_JAKRYL010000008.1"/>
</dbReference>
<accession>A0A9X2CSR0</accession>
<comment type="caution">
    <text evidence="1">The sequence shown here is derived from an EMBL/GenBank/DDBJ whole genome shotgun (WGS) entry which is preliminary data.</text>
</comment>
<proteinExistence type="predicted"/>
<evidence type="ECO:0000313" key="2">
    <source>
        <dbReference type="Proteomes" id="UP001139150"/>
    </source>
</evidence>
<dbReference type="EMBL" id="JAKRYL010000008">
    <property type="protein sequence ID" value="MCL7747329.1"/>
    <property type="molecule type" value="Genomic_DNA"/>
</dbReference>
<protein>
    <submittedName>
        <fullName evidence="1">Uncharacterized protein</fullName>
    </submittedName>
</protein>
<dbReference type="Proteomes" id="UP001139150">
    <property type="component" value="Unassembled WGS sequence"/>
</dbReference>
<sequence length="70" mass="8526">MKNMEATFWLVVYNQETRDFFNDTLMINRELDLDKIVEDYENKNKKYQVIHVGEGEFPPKTYRSLKYVND</sequence>
<organism evidence="1 2">
    <name type="scientific">Halalkalibacter alkaliphilus</name>
    <dbReference type="NCBI Taxonomy" id="2917993"/>
    <lineage>
        <taxon>Bacteria</taxon>
        <taxon>Bacillati</taxon>
        <taxon>Bacillota</taxon>
        <taxon>Bacilli</taxon>
        <taxon>Bacillales</taxon>
        <taxon>Bacillaceae</taxon>
        <taxon>Halalkalibacter</taxon>
    </lineage>
</organism>
<reference evidence="1" key="1">
    <citation type="submission" date="2022-02" db="EMBL/GenBank/DDBJ databases">
        <title>Halalkalibacter sp. nov. isolated from Lonar Lake, India.</title>
        <authorList>
            <person name="Joshi A."/>
            <person name="Thite S."/>
            <person name="Lodha T."/>
        </authorList>
    </citation>
    <scope>NUCLEOTIDE SEQUENCE</scope>
    <source>
        <strain evidence="1">MEB205</strain>
    </source>
</reference>
<keyword evidence="2" id="KW-1185">Reference proteome</keyword>
<evidence type="ECO:0000313" key="1">
    <source>
        <dbReference type="EMBL" id="MCL7747329.1"/>
    </source>
</evidence>